<organism evidence="2 3">
    <name type="scientific">Solimonas fluminis</name>
    <dbReference type="NCBI Taxonomy" id="2086571"/>
    <lineage>
        <taxon>Bacteria</taxon>
        <taxon>Pseudomonadati</taxon>
        <taxon>Pseudomonadota</taxon>
        <taxon>Gammaproteobacteria</taxon>
        <taxon>Nevskiales</taxon>
        <taxon>Nevskiaceae</taxon>
        <taxon>Solimonas</taxon>
    </lineage>
</organism>
<accession>A0A2S5TJA4</accession>
<evidence type="ECO:0000313" key="3">
    <source>
        <dbReference type="Proteomes" id="UP000238220"/>
    </source>
</evidence>
<comment type="caution">
    <text evidence="2">The sequence shown here is derived from an EMBL/GenBank/DDBJ whole genome shotgun (WGS) entry which is preliminary data.</text>
</comment>
<dbReference type="EMBL" id="PSNW01000002">
    <property type="protein sequence ID" value="PPE75022.1"/>
    <property type="molecule type" value="Genomic_DNA"/>
</dbReference>
<dbReference type="PROSITE" id="PS51257">
    <property type="entry name" value="PROKAR_LIPOPROTEIN"/>
    <property type="match status" value="1"/>
</dbReference>
<reference evidence="2 3" key="1">
    <citation type="submission" date="2018-02" db="EMBL/GenBank/DDBJ databases">
        <title>Genome sequencing of Solimonas sp. HR-BB.</title>
        <authorList>
            <person name="Lee Y."/>
            <person name="Jeon C.O."/>
        </authorList>
    </citation>
    <scope>NUCLEOTIDE SEQUENCE [LARGE SCALE GENOMIC DNA]</scope>
    <source>
        <strain evidence="2 3">HR-BB</strain>
    </source>
</reference>
<protein>
    <recommendedName>
        <fullName evidence="4">Lipoprotein</fullName>
    </recommendedName>
</protein>
<proteinExistence type="predicted"/>
<dbReference type="RefSeq" id="WP_104229248.1">
    <property type="nucleotide sequence ID" value="NZ_PSNW01000002.1"/>
</dbReference>
<dbReference type="AlphaFoldDB" id="A0A2S5TJA4"/>
<name>A0A2S5TJA4_9GAMM</name>
<feature type="signal peptide" evidence="1">
    <location>
        <begin position="1"/>
        <end position="18"/>
    </location>
</feature>
<evidence type="ECO:0008006" key="4">
    <source>
        <dbReference type="Google" id="ProtNLM"/>
    </source>
</evidence>
<evidence type="ECO:0000313" key="2">
    <source>
        <dbReference type="EMBL" id="PPE75022.1"/>
    </source>
</evidence>
<dbReference type="OrthoDB" id="7172943at2"/>
<dbReference type="NCBIfam" id="NF047637">
    <property type="entry name" value="lipo_CC0125"/>
    <property type="match status" value="1"/>
</dbReference>
<gene>
    <name evidence="2" type="ORF">C3942_04920</name>
</gene>
<evidence type="ECO:0000256" key="1">
    <source>
        <dbReference type="SAM" id="SignalP"/>
    </source>
</evidence>
<sequence length="161" mass="16916">MKPKLLLLAAALALSACATVTPYQPISGGLGYAEQKLENNRYRVRFTGSSKTPRSTVENYLMYRAAELTLQNGYGHFLVAARDLETPPARNGSSGGVSFGFGSGGHSGIGIGLGTVVGGDEPTLAQMDVLMFAGAKPANRADAFDAKEVLANLEPSIQRPK</sequence>
<keyword evidence="1" id="KW-0732">Signal</keyword>
<feature type="chain" id="PRO_5015398395" description="Lipoprotein" evidence="1">
    <location>
        <begin position="19"/>
        <end position="161"/>
    </location>
</feature>
<keyword evidence="3" id="KW-1185">Reference proteome</keyword>
<dbReference type="Proteomes" id="UP000238220">
    <property type="component" value="Unassembled WGS sequence"/>
</dbReference>